<dbReference type="Proteomes" id="UP000625711">
    <property type="component" value="Unassembled WGS sequence"/>
</dbReference>
<evidence type="ECO:0000313" key="2">
    <source>
        <dbReference type="EMBL" id="KAF7264109.1"/>
    </source>
</evidence>
<evidence type="ECO:0000313" key="3">
    <source>
        <dbReference type="Proteomes" id="UP000625711"/>
    </source>
</evidence>
<feature type="compositionally biased region" description="Basic and acidic residues" evidence="1">
    <location>
        <begin position="17"/>
        <end position="26"/>
    </location>
</feature>
<evidence type="ECO:0000256" key="1">
    <source>
        <dbReference type="SAM" id="MobiDB-lite"/>
    </source>
</evidence>
<feature type="non-terminal residue" evidence="2">
    <location>
        <position position="1"/>
    </location>
</feature>
<gene>
    <name evidence="2" type="ORF">GWI33_000633</name>
</gene>
<name>A0A834HMS4_RHYFE</name>
<feature type="region of interest" description="Disordered" evidence="1">
    <location>
        <begin position="1"/>
        <end position="36"/>
    </location>
</feature>
<proteinExistence type="predicted"/>
<keyword evidence="3" id="KW-1185">Reference proteome</keyword>
<feature type="compositionally biased region" description="Basic residues" evidence="1">
    <location>
        <begin position="1"/>
        <end position="12"/>
    </location>
</feature>
<feature type="compositionally biased region" description="Basic and acidic residues" evidence="1">
    <location>
        <begin position="82"/>
        <end position="94"/>
    </location>
</feature>
<protein>
    <submittedName>
        <fullName evidence="2">Uncharacterized protein</fullName>
    </submittedName>
</protein>
<comment type="caution">
    <text evidence="2">The sequence shown here is derived from an EMBL/GenBank/DDBJ whole genome shotgun (WGS) entry which is preliminary data.</text>
</comment>
<dbReference type="EMBL" id="JAACXV010018232">
    <property type="protein sequence ID" value="KAF7264109.1"/>
    <property type="molecule type" value="Genomic_DNA"/>
</dbReference>
<organism evidence="2 3">
    <name type="scientific">Rhynchophorus ferrugineus</name>
    <name type="common">Red palm weevil</name>
    <name type="synonym">Curculio ferrugineus</name>
    <dbReference type="NCBI Taxonomy" id="354439"/>
    <lineage>
        <taxon>Eukaryota</taxon>
        <taxon>Metazoa</taxon>
        <taxon>Ecdysozoa</taxon>
        <taxon>Arthropoda</taxon>
        <taxon>Hexapoda</taxon>
        <taxon>Insecta</taxon>
        <taxon>Pterygota</taxon>
        <taxon>Neoptera</taxon>
        <taxon>Endopterygota</taxon>
        <taxon>Coleoptera</taxon>
        <taxon>Polyphaga</taxon>
        <taxon>Cucujiformia</taxon>
        <taxon>Curculionidae</taxon>
        <taxon>Dryophthorinae</taxon>
        <taxon>Rhynchophorus</taxon>
    </lineage>
</organism>
<accession>A0A834HMS4</accession>
<sequence length="104" mass="11614">DVILTKNRKKKAPFQGAKHEWWKDEASSSGGSLRTEDVGHFNVTVNENYVESVVGGKPLADNISSHLEPKESTKKQPAATEQRTKRNAKPERTSNSKFSGAWIY</sequence>
<dbReference type="AlphaFoldDB" id="A0A834HMS4"/>
<feature type="region of interest" description="Disordered" evidence="1">
    <location>
        <begin position="60"/>
        <end position="104"/>
    </location>
</feature>
<reference evidence="2" key="1">
    <citation type="submission" date="2020-08" db="EMBL/GenBank/DDBJ databases">
        <title>Genome sequencing and assembly of the red palm weevil Rhynchophorus ferrugineus.</title>
        <authorList>
            <person name="Dias G.B."/>
            <person name="Bergman C.M."/>
            <person name="Manee M."/>
        </authorList>
    </citation>
    <scope>NUCLEOTIDE SEQUENCE</scope>
    <source>
        <strain evidence="2">AA-2017</strain>
        <tissue evidence="2">Whole larva</tissue>
    </source>
</reference>